<keyword evidence="2" id="KW-0285">Flavoprotein</keyword>
<comment type="similarity">
    <text evidence="1">Belongs to the FMO family.</text>
</comment>
<keyword evidence="6" id="KW-0503">Monooxygenase</keyword>
<evidence type="ECO:0000313" key="6">
    <source>
        <dbReference type="EMBL" id="KAG9251174.1"/>
    </source>
</evidence>
<evidence type="ECO:0000256" key="2">
    <source>
        <dbReference type="ARBA" id="ARBA00022630"/>
    </source>
</evidence>
<evidence type="ECO:0000256" key="3">
    <source>
        <dbReference type="ARBA" id="ARBA00022827"/>
    </source>
</evidence>
<dbReference type="Proteomes" id="UP000887229">
    <property type="component" value="Unassembled WGS sequence"/>
</dbReference>
<keyword evidence="5" id="KW-0560">Oxidoreductase</keyword>
<keyword evidence="3" id="KW-0274">FAD</keyword>
<dbReference type="PRINTS" id="PR00370">
    <property type="entry name" value="FMOXYGENASE"/>
</dbReference>
<dbReference type="SUPFAM" id="SSF51905">
    <property type="entry name" value="FAD/NAD(P)-binding domain"/>
    <property type="match status" value="2"/>
</dbReference>
<comment type="caution">
    <text evidence="6">The sequence shown here is derived from an EMBL/GenBank/DDBJ whole genome shotgun (WGS) entry which is preliminary data.</text>
</comment>
<dbReference type="OrthoDB" id="66881at2759"/>
<keyword evidence="7" id="KW-1185">Reference proteome</keyword>
<dbReference type="InterPro" id="IPR002204">
    <property type="entry name" value="3-OH-isobutyrate_DH-rel_CS"/>
</dbReference>
<keyword evidence="4" id="KW-0521">NADP</keyword>
<evidence type="ECO:0000313" key="7">
    <source>
        <dbReference type="Proteomes" id="UP000887229"/>
    </source>
</evidence>
<dbReference type="GeneID" id="70297829"/>
<organism evidence="6 7">
    <name type="scientific">Emericellopsis atlantica</name>
    <dbReference type="NCBI Taxonomy" id="2614577"/>
    <lineage>
        <taxon>Eukaryota</taxon>
        <taxon>Fungi</taxon>
        <taxon>Dikarya</taxon>
        <taxon>Ascomycota</taxon>
        <taxon>Pezizomycotina</taxon>
        <taxon>Sordariomycetes</taxon>
        <taxon>Hypocreomycetidae</taxon>
        <taxon>Hypocreales</taxon>
        <taxon>Bionectriaceae</taxon>
        <taxon>Emericellopsis</taxon>
    </lineage>
</organism>
<dbReference type="Gene3D" id="3.50.50.60">
    <property type="entry name" value="FAD/NAD(P)-binding domain"/>
    <property type="match status" value="4"/>
</dbReference>
<dbReference type="RefSeq" id="XP_046115098.1">
    <property type="nucleotide sequence ID" value="XM_046266926.1"/>
</dbReference>
<dbReference type="EMBL" id="MU251270">
    <property type="protein sequence ID" value="KAG9251174.1"/>
    <property type="molecule type" value="Genomic_DNA"/>
</dbReference>
<protein>
    <submittedName>
        <fullName evidence="6">Flavin monooxygenase-like protein</fullName>
    </submittedName>
</protein>
<dbReference type="InterPro" id="IPR020946">
    <property type="entry name" value="Flavin_mOase-like"/>
</dbReference>
<dbReference type="InterPro" id="IPR050346">
    <property type="entry name" value="FMO-like"/>
</dbReference>
<name>A0A9P8CL24_9HYPO</name>
<evidence type="ECO:0000256" key="4">
    <source>
        <dbReference type="ARBA" id="ARBA00022857"/>
    </source>
</evidence>
<dbReference type="PROSITE" id="PS00895">
    <property type="entry name" value="3_HYDROXYISOBUT_DH"/>
    <property type="match status" value="1"/>
</dbReference>
<dbReference type="PANTHER" id="PTHR23023">
    <property type="entry name" value="DIMETHYLANILINE MONOOXYGENASE"/>
    <property type="match status" value="1"/>
</dbReference>
<reference evidence="6" key="1">
    <citation type="journal article" date="2021" name="IMA Fungus">
        <title>Genomic characterization of three marine fungi, including Emericellopsis atlantica sp. nov. with signatures of a generalist lifestyle and marine biomass degradation.</title>
        <authorList>
            <person name="Hagestad O.C."/>
            <person name="Hou L."/>
            <person name="Andersen J.H."/>
            <person name="Hansen E.H."/>
            <person name="Altermark B."/>
            <person name="Li C."/>
            <person name="Kuhnert E."/>
            <person name="Cox R.J."/>
            <person name="Crous P.W."/>
            <person name="Spatafora J.W."/>
            <person name="Lail K."/>
            <person name="Amirebrahimi M."/>
            <person name="Lipzen A."/>
            <person name="Pangilinan J."/>
            <person name="Andreopoulos W."/>
            <person name="Hayes R.D."/>
            <person name="Ng V."/>
            <person name="Grigoriev I.V."/>
            <person name="Jackson S.A."/>
            <person name="Sutton T.D.S."/>
            <person name="Dobson A.D.W."/>
            <person name="Rama T."/>
        </authorList>
    </citation>
    <scope>NUCLEOTIDE SEQUENCE</scope>
    <source>
        <strain evidence="6">TS7</strain>
    </source>
</reference>
<evidence type="ECO:0000256" key="5">
    <source>
        <dbReference type="ARBA" id="ARBA00023002"/>
    </source>
</evidence>
<dbReference type="InterPro" id="IPR036188">
    <property type="entry name" value="FAD/NAD-bd_sf"/>
</dbReference>
<accession>A0A9P8CL24</accession>
<dbReference type="InterPro" id="IPR000960">
    <property type="entry name" value="Flavin_mOase"/>
</dbReference>
<evidence type="ECO:0000256" key="1">
    <source>
        <dbReference type="ARBA" id="ARBA00009183"/>
    </source>
</evidence>
<dbReference type="AlphaFoldDB" id="A0A9P8CL24"/>
<proteinExistence type="inferred from homology"/>
<sequence>MTGNTVAVIGLGAMGIVAVKNLLEEDFDVTGFENSGYVGGLWHYTEDRDTLSVLKDTQVNVSIDRGCYTDFPFPKGTPPFPSASMVEEYLEAYVDHFHLRPHLRLNATVERIVFVDEKQQWRIDVHGEDARHFDRIVMATGPHVRPSMPHVENSRLLTAEFIHSKAFKRPHDYAGKRVLLLGLGNTSGDIAHALVPHASSICIAHHRGALIMPRLINGQPVNRLVTQRRINTQDFIERFSPSLVEKSLNKKAKEVMTNSFGVPKPEWGLEPAPSMMVATPVVSDTLIDHFKSGAVASVPGVRQVVGPRQVELEDGEVIEVDAIICCTGYQNDFGILDPRYDPSASQNPHWTAAPGSKGRPLPRLYQNVFSLEKPESLAFMGCAWFPTGAFLLADLASMSVAQIWKGNSDLPTREAMQNWVARQEERMVALAQRGSPVPASVPQREWLLWADATAGLGVFERLGWGLRGWLFWWQERDLWRMLMDGVLTSVMWRLFDQGKRKPWTGARAELERLNQEANQW</sequence>
<gene>
    <name evidence="6" type="ORF">F5Z01DRAFT_745096</name>
</gene>
<dbReference type="GO" id="GO:0004499">
    <property type="term" value="F:N,N-dimethylaniline monooxygenase activity"/>
    <property type="evidence" value="ECO:0007669"/>
    <property type="project" value="InterPro"/>
</dbReference>
<dbReference type="PIRSF" id="PIRSF000332">
    <property type="entry name" value="FMO"/>
    <property type="match status" value="1"/>
</dbReference>
<dbReference type="Pfam" id="PF00743">
    <property type="entry name" value="FMO-like"/>
    <property type="match status" value="1"/>
</dbReference>
<dbReference type="GO" id="GO:0050661">
    <property type="term" value="F:NADP binding"/>
    <property type="evidence" value="ECO:0007669"/>
    <property type="project" value="InterPro"/>
</dbReference>
<dbReference type="GO" id="GO:0050660">
    <property type="term" value="F:flavin adenine dinucleotide binding"/>
    <property type="evidence" value="ECO:0007669"/>
    <property type="project" value="InterPro"/>
</dbReference>